<evidence type="ECO:0000313" key="3">
    <source>
        <dbReference type="Proteomes" id="UP000579153"/>
    </source>
</evidence>
<feature type="chain" id="PRO_5031118346" evidence="1">
    <location>
        <begin position="34"/>
        <end position="127"/>
    </location>
</feature>
<gene>
    <name evidence="2" type="ORF">HD596_004469</name>
</gene>
<keyword evidence="1" id="KW-0732">Signal</keyword>
<keyword evidence="3" id="KW-1185">Reference proteome</keyword>
<dbReference type="RefSeq" id="WP_185071239.1">
    <property type="nucleotide sequence ID" value="NZ_JACHMB010000001.1"/>
</dbReference>
<protein>
    <submittedName>
        <fullName evidence="2">Uncharacterized protein</fullName>
    </submittedName>
</protein>
<sequence>MQQSVWQARTATLGAVALAFVGSLALTAPTAEASASSGTAAAKTAQESALAICPVKVLKTTQRWYLQANGTFAFHNYFRQGSLLNIYQGETRKHGSIVVVKTTTVVGDYRFWVNQAHIAGTGGSCRS</sequence>
<comment type="caution">
    <text evidence="2">The sequence shown here is derived from an EMBL/GenBank/DDBJ whole genome shotgun (WGS) entry which is preliminary data.</text>
</comment>
<proteinExistence type="predicted"/>
<name>A0A7W9G5U2_9ACTN</name>
<dbReference type="Proteomes" id="UP000579153">
    <property type="component" value="Unassembled WGS sequence"/>
</dbReference>
<accession>A0A7W9G5U2</accession>
<feature type="signal peptide" evidence="1">
    <location>
        <begin position="1"/>
        <end position="33"/>
    </location>
</feature>
<evidence type="ECO:0000256" key="1">
    <source>
        <dbReference type="SAM" id="SignalP"/>
    </source>
</evidence>
<dbReference type="PROSITE" id="PS50231">
    <property type="entry name" value="RICIN_B_LECTIN"/>
    <property type="match status" value="1"/>
</dbReference>
<dbReference type="EMBL" id="JACHMB010000001">
    <property type="protein sequence ID" value="MBB5777713.1"/>
    <property type="molecule type" value="Genomic_DNA"/>
</dbReference>
<evidence type="ECO:0000313" key="2">
    <source>
        <dbReference type="EMBL" id="MBB5777713.1"/>
    </source>
</evidence>
<dbReference type="AlphaFoldDB" id="A0A7W9G5U2"/>
<reference evidence="2 3" key="1">
    <citation type="submission" date="2020-08" db="EMBL/GenBank/DDBJ databases">
        <title>Sequencing the genomes of 1000 actinobacteria strains.</title>
        <authorList>
            <person name="Klenk H.-P."/>
        </authorList>
    </citation>
    <scope>NUCLEOTIDE SEQUENCE [LARGE SCALE GENOMIC DNA]</scope>
    <source>
        <strain evidence="2 3">DSM 45507</strain>
    </source>
</reference>
<organism evidence="2 3">
    <name type="scientific">Nonomuraea jabiensis</name>
    <dbReference type="NCBI Taxonomy" id="882448"/>
    <lineage>
        <taxon>Bacteria</taxon>
        <taxon>Bacillati</taxon>
        <taxon>Actinomycetota</taxon>
        <taxon>Actinomycetes</taxon>
        <taxon>Streptosporangiales</taxon>
        <taxon>Streptosporangiaceae</taxon>
        <taxon>Nonomuraea</taxon>
    </lineage>
</organism>